<feature type="compositionally biased region" description="Basic and acidic residues" evidence="1">
    <location>
        <begin position="297"/>
        <end position="309"/>
    </location>
</feature>
<evidence type="ECO:0000256" key="1">
    <source>
        <dbReference type="SAM" id="MobiDB-lite"/>
    </source>
</evidence>
<comment type="caution">
    <text evidence="2">The sequence shown here is derived from an EMBL/GenBank/DDBJ whole genome shotgun (WGS) entry which is preliminary data.</text>
</comment>
<dbReference type="Proteomes" id="UP000224006">
    <property type="component" value="Chromosome VIII"/>
</dbReference>
<dbReference type="VEuPathDB" id="ToxoDB:BESB_085400"/>
<evidence type="ECO:0000313" key="3">
    <source>
        <dbReference type="Proteomes" id="UP000224006"/>
    </source>
</evidence>
<reference evidence="2 3" key="1">
    <citation type="submission" date="2017-09" db="EMBL/GenBank/DDBJ databases">
        <title>Genome sequencing of Besnoitia besnoiti strain Bb-Ger1.</title>
        <authorList>
            <person name="Schares G."/>
            <person name="Venepally P."/>
            <person name="Lorenzi H.A."/>
        </authorList>
    </citation>
    <scope>NUCLEOTIDE SEQUENCE [LARGE SCALE GENOMIC DNA]</scope>
    <source>
        <strain evidence="2 3">Bb-Ger1</strain>
    </source>
</reference>
<feature type="compositionally biased region" description="Basic and acidic residues" evidence="1">
    <location>
        <begin position="147"/>
        <end position="163"/>
    </location>
</feature>
<feature type="compositionally biased region" description="Basic residues" evidence="1">
    <location>
        <begin position="459"/>
        <end position="476"/>
    </location>
</feature>
<dbReference type="RefSeq" id="XP_029217350.1">
    <property type="nucleotide sequence ID" value="XM_029366890.1"/>
</dbReference>
<dbReference type="KEGG" id="bbes:BESB_085400"/>
<accession>A0A2A9MAK9</accession>
<protein>
    <submittedName>
        <fullName evidence="2">Uncharacterized protein</fullName>
    </submittedName>
</protein>
<evidence type="ECO:0000313" key="2">
    <source>
        <dbReference type="EMBL" id="PFH33341.1"/>
    </source>
</evidence>
<feature type="compositionally biased region" description="Basic and acidic residues" evidence="1">
    <location>
        <begin position="221"/>
        <end position="237"/>
    </location>
</feature>
<feature type="compositionally biased region" description="Polar residues" evidence="1">
    <location>
        <begin position="335"/>
        <end position="345"/>
    </location>
</feature>
<name>A0A2A9MAK9_BESBE</name>
<dbReference type="AlphaFoldDB" id="A0A2A9MAK9"/>
<feature type="compositionally biased region" description="Low complexity" evidence="1">
    <location>
        <begin position="105"/>
        <end position="125"/>
    </location>
</feature>
<organism evidence="2 3">
    <name type="scientific">Besnoitia besnoiti</name>
    <name type="common">Apicomplexan protozoan</name>
    <dbReference type="NCBI Taxonomy" id="94643"/>
    <lineage>
        <taxon>Eukaryota</taxon>
        <taxon>Sar</taxon>
        <taxon>Alveolata</taxon>
        <taxon>Apicomplexa</taxon>
        <taxon>Conoidasida</taxon>
        <taxon>Coccidia</taxon>
        <taxon>Eucoccidiorida</taxon>
        <taxon>Eimeriorina</taxon>
        <taxon>Sarcocystidae</taxon>
        <taxon>Besnoitia</taxon>
    </lineage>
</organism>
<sequence>MPGDVLVDLLSCCCKRAKPFSAETARQLSSLNSCARSGASRAESPRIEAPPRSTVNPGEGSAVAAAAAQPLDLKSARSLSRACSGRAPSAAEPLAPDRLEDTESSSHAPSSASSSSVSSPPTSCSQRAEERQAQRVTSQRGASALEEALRTQAKVDEQHRGSERVQSSLSSDEKKTPPQGEQLADCHKAAREQQGPAASAAAPESEEGEKKETAEAVDSAEGEKPATTEASDCKEGGQRQAAESSDAAEEQAEATETAEPPAATPGSPKSETPRIATIASAESGAADALPALEASPEEPREQLRPKDDSTTCASPESLLRADSKALEIPDEQNEAKQTGAKQSPVDQAAATKREARAEYPVKASAEGGANGDQDSAAEKQPSPPSAPPADDSPAASTGGEKDAQKNGRLDPESASADAKETDETKQVREEASPEADAVAAREAAEQEETAAPTENGKAQSKRGGHKGRRASRRGRN</sequence>
<dbReference type="GeneID" id="40313466"/>
<proteinExistence type="predicted"/>
<feature type="region of interest" description="Disordered" evidence="1">
    <location>
        <begin position="27"/>
        <end position="476"/>
    </location>
</feature>
<feature type="compositionally biased region" description="Low complexity" evidence="1">
    <location>
        <begin position="192"/>
        <end position="203"/>
    </location>
</feature>
<dbReference type="EMBL" id="NWUJ01000009">
    <property type="protein sequence ID" value="PFH33341.1"/>
    <property type="molecule type" value="Genomic_DNA"/>
</dbReference>
<feature type="compositionally biased region" description="Basic and acidic residues" evidence="1">
    <location>
        <begin position="399"/>
        <end position="431"/>
    </location>
</feature>
<gene>
    <name evidence="2" type="ORF">BESB_085400</name>
</gene>
<keyword evidence="3" id="KW-1185">Reference proteome</keyword>